<protein>
    <submittedName>
        <fullName evidence="1">Uncharacterized protein</fullName>
    </submittedName>
</protein>
<evidence type="ECO:0000313" key="1">
    <source>
        <dbReference type="EMBL" id="PRQ30996.1"/>
    </source>
</evidence>
<proteinExistence type="predicted"/>
<comment type="caution">
    <text evidence="1">The sequence shown here is derived from an EMBL/GenBank/DDBJ whole genome shotgun (WGS) entry which is preliminary data.</text>
</comment>
<dbReference type="EMBL" id="PDCK01000043">
    <property type="protein sequence ID" value="PRQ30996.1"/>
    <property type="molecule type" value="Genomic_DNA"/>
</dbReference>
<dbReference type="Proteomes" id="UP000238479">
    <property type="component" value="Chromosome 5"/>
</dbReference>
<name>A0A2P6Q9X5_ROSCH</name>
<accession>A0A2P6Q9X5</accession>
<dbReference type="Gramene" id="PRQ30996">
    <property type="protein sequence ID" value="PRQ30996"/>
    <property type="gene ID" value="RchiOBHm_Chr5g0030641"/>
</dbReference>
<sequence length="90" mass="9694">MPSVLASLGAKAQVFDNEIMVNIDGITSVEPISDEIRKIRGGFFVLDDAVVASPGGCDIGLPDRWTFTFGVFKLLVLLFNSQLLEAGVNH</sequence>
<keyword evidence="2" id="KW-1185">Reference proteome</keyword>
<evidence type="ECO:0000313" key="2">
    <source>
        <dbReference type="Proteomes" id="UP000238479"/>
    </source>
</evidence>
<dbReference type="AlphaFoldDB" id="A0A2P6Q9X5"/>
<reference evidence="1 2" key="1">
    <citation type="journal article" date="2018" name="Nat. Genet.">
        <title>The Rosa genome provides new insights in the design of modern roses.</title>
        <authorList>
            <person name="Bendahmane M."/>
        </authorList>
    </citation>
    <scope>NUCLEOTIDE SEQUENCE [LARGE SCALE GENOMIC DNA]</scope>
    <source>
        <strain evidence="2">cv. Old Blush</strain>
    </source>
</reference>
<gene>
    <name evidence="1" type="ORF">RchiOBHm_Chr5g0030641</name>
</gene>
<organism evidence="1 2">
    <name type="scientific">Rosa chinensis</name>
    <name type="common">China rose</name>
    <dbReference type="NCBI Taxonomy" id="74649"/>
    <lineage>
        <taxon>Eukaryota</taxon>
        <taxon>Viridiplantae</taxon>
        <taxon>Streptophyta</taxon>
        <taxon>Embryophyta</taxon>
        <taxon>Tracheophyta</taxon>
        <taxon>Spermatophyta</taxon>
        <taxon>Magnoliopsida</taxon>
        <taxon>eudicotyledons</taxon>
        <taxon>Gunneridae</taxon>
        <taxon>Pentapetalae</taxon>
        <taxon>rosids</taxon>
        <taxon>fabids</taxon>
        <taxon>Rosales</taxon>
        <taxon>Rosaceae</taxon>
        <taxon>Rosoideae</taxon>
        <taxon>Rosoideae incertae sedis</taxon>
        <taxon>Rosa</taxon>
    </lineage>
</organism>